<organism evidence="3 4">
    <name type="scientific">Galerina marginata (strain CBS 339.88)</name>
    <dbReference type="NCBI Taxonomy" id="685588"/>
    <lineage>
        <taxon>Eukaryota</taxon>
        <taxon>Fungi</taxon>
        <taxon>Dikarya</taxon>
        <taxon>Basidiomycota</taxon>
        <taxon>Agaricomycotina</taxon>
        <taxon>Agaricomycetes</taxon>
        <taxon>Agaricomycetidae</taxon>
        <taxon>Agaricales</taxon>
        <taxon>Agaricineae</taxon>
        <taxon>Strophariaceae</taxon>
        <taxon>Galerina</taxon>
    </lineage>
</organism>
<name>A0A067SIQ6_GALM3</name>
<proteinExistence type="predicted"/>
<dbReference type="EMBL" id="KL142413">
    <property type="protein sequence ID" value="KDR67599.1"/>
    <property type="molecule type" value="Genomic_DNA"/>
</dbReference>
<dbReference type="STRING" id="685588.A0A067SIQ6"/>
<dbReference type="HOGENOM" id="CLU_032327_0_0_1"/>
<dbReference type="AlphaFoldDB" id="A0A067SIQ6"/>
<accession>A0A067SIQ6</accession>
<evidence type="ECO:0000256" key="1">
    <source>
        <dbReference type="SAM" id="Coils"/>
    </source>
</evidence>
<sequence>MNTDTHFAYTSIRPGIATDEIRPEDLSQAPASLVAKFQELEARERRISEMWAKIQNWEADTENLRSRAERAEEQARRLTQQLAGAEERALTAETYISQHEQQALPIESSRNSSFIPLPSIFAPDADSSMRHEPEPESPVQEIISPRKGKERERFPGAIDDQDQDADDEDTDEEDRDAVMDQLQPSSKAVHFATMNFPRPIIGAGPSLRLKAAKGQENDESSSSNARFRQAFGDFPPVPVSMTGSQAPSSSLEQAVVVLTGCVAKLTEQMSHLSSSGRGIDQAQRRKKYGAPRTTLFKLPPQRHTTPQRNDQLRAVREVMNTLFDIKHDADIVQVNRTDDDVIVAYEEERGPGPTPPFAPDWANIEGPWNYALFEIFMEAYTATYIVRDAEQQEDVCKMFMDRLRRLKKKVKQATQRVGETNMQMNQRLLTQHRRGLLNQRRNSRRNERFSVRSRITVQNAASQKSGDGRVIWEHLDDILSTLGAGGMSSDESDFDDDGQKTYFVKKVSWRRVGLVARLITIDRDRNFKNCYENITGNAPKPRKRRANATETSRRPIPGLPINFYDDIWYSRLDEGQKKLLGAKAALDLIEFQRVEE</sequence>
<evidence type="ECO:0000313" key="4">
    <source>
        <dbReference type="Proteomes" id="UP000027222"/>
    </source>
</evidence>
<reference evidence="4" key="1">
    <citation type="journal article" date="2014" name="Proc. Natl. Acad. Sci. U.S.A.">
        <title>Extensive sampling of basidiomycete genomes demonstrates inadequacy of the white-rot/brown-rot paradigm for wood decay fungi.</title>
        <authorList>
            <person name="Riley R."/>
            <person name="Salamov A.A."/>
            <person name="Brown D.W."/>
            <person name="Nagy L.G."/>
            <person name="Floudas D."/>
            <person name="Held B.W."/>
            <person name="Levasseur A."/>
            <person name="Lombard V."/>
            <person name="Morin E."/>
            <person name="Otillar R."/>
            <person name="Lindquist E.A."/>
            <person name="Sun H."/>
            <person name="LaButti K.M."/>
            <person name="Schmutz J."/>
            <person name="Jabbour D."/>
            <person name="Luo H."/>
            <person name="Baker S.E."/>
            <person name="Pisabarro A.G."/>
            <person name="Walton J.D."/>
            <person name="Blanchette R.A."/>
            <person name="Henrissat B."/>
            <person name="Martin F."/>
            <person name="Cullen D."/>
            <person name="Hibbett D.S."/>
            <person name="Grigoriev I.V."/>
        </authorList>
    </citation>
    <scope>NUCLEOTIDE SEQUENCE [LARGE SCALE GENOMIC DNA]</scope>
    <source>
        <strain evidence="4">CBS 339.88</strain>
    </source>
</reference>
<dbReference type="OrthoDB" id="3224221at2759"/>
<feature type="compositionally biased region" description="Acidic residues" evidence="2">
    <location>
        <begin position="159"/>
        <end position="175"/>
    </location>
</feature>
<keyword evidence="1" id="KW-0175">Coiled coil</keyword>
<feature type="coiled-coil region" evidence="1">
    <location>
        <begin position="389"/>
        <end position="423"/>
    </location>
</feature>
<feature type="coiled-coil region" evidence="1">
    <location>
        <begin position="54"/>
        <end position="88"/>
    </location>
</feature>
<feature type="region of interest" description="Disordered" evidence="2">
    <location>
        <begin position="534"/>
        <end position="553"/>
    </location>
</feature>
<feature type="region of interest" description="Disordered" evidence="2">
    <location>
        <begin position="101"/>
        <end position="176"/>
    </location>
</feature>
<feature type="region of interest" description="Disordered" evidence="2">
    <location>
        <begin position="272"/>
        <end position="309"/>
    </location>
</feature>
<dbReference type="Proteomes" id="UP000027222">
    <property type="component" value="Unassembled WGS sequence"/>
</dbReference>
<protein>
    <submittedName>
        <fullName evidence="3">Uncharacterized protein</fullName>
    </submittedName>
</protein>
<gene>
    <name evidence="3" type="ORF">GALMADRAFT_146892</name>
</gene>
<evidence type="ECO:0000313" key="3">
    <source>
        <dbReference type="EMBL" id="KDR67599.1"/>
    </source>
</evidence>
<keyword evidence="4" id="KW-1185">Reference proteome</keyword>
<evidence type="ECO:0000256" key="2">
    <source>
        <dbReference type="SAM" id="MobiDB-lite"/>
    </source>
</evidence>